<dbReference type="AlphaFoldDB" id="A0A0M0JJX2"/>
<keyword evidence="2" id="KW-1185">Reference proteome</keyword>
<protein>
    <submittedName>
        <fullName evidence="1">Uncharacterized protein</fullName>
    </submittedName>
</protein>
<proteinExistence type="predicted"/>
<reference evidence="2" key="1">
    <citation type="journal article" date="2015" name="PLoS Genet.">
        <title>Genome Sequence and Transcriptome Analyses of Chrysochromulina tobin: Metabolic Tools for Enhanced Algal Fitness in the Prominent Order Prymnesiales (Haptophyceae).</title>
        <authorList>
            <person name="Hovde B.T."/>
            <person name="Deodato C.R."/>
            <person name="Hunsperger H.M."/>
            <person name="Ryken S.A."/>
            <person name="Yost W."/>
            <person name="Jha R.K."/>
            <person name="Patterson J."/>
            <person name="Monnat R.J. Jr."/>
            <person name="Barlow S.B."/>
            <person name="Starkenburg S.R."/>
            <person name="Cattolico R.A."/>
        </authorList>
    </citation>
    <scope>NUCLEOTIDE SEQUENCE</scope>
    <source>
        <strain evidence="2">CCMP291</strain>
    </source>
</reference>
<dbReference type="EMBL" id="JWZX01002791">
    <property type="protein sequence ID" value="KOO26869.1"/>
    <property type="molecule type" value="Genomic_DNA"/>
</dbReference>
<evidence type="ECO:0000313" key="1">
    <source>
        <dbReference type="EMBL" id="KOO26869.1"/>
    </source>
</evidence>
<dbReference type="Proteomes" id="UP000037460">
    <property type="component" value="Unassembled WGS sequence"/>
</dbReference>
<comment type="caution">
    <text evidence="1">The sequence shown here is derived from an EMBL/GenBank/DDBJ whole genome shotgun (WGS) entry which is preliminary data.</text>
</comment>
<gene>
    <name evidence="1" type="ORF">Ctob_005325</name>
</gene>
<evidence type="ECO:0000313" key="2">
    <source>
        <dbReference type="Proteomes" id="UP000037460"/>
    </source>
</evidence>
<sequence>MISESLAHQMGLNTVQKTRKIETAGAHAKSDGGQYDLANDGKPTINNGLDGSKMLDEYASTAFADEEDQEALETIAQFSPALAKKMREMRAYASRYHVDLYRAFKEAGGRLTQDGDGALAKTKFRAALLGTFNRMQFSSEILDEIFMLYGTGPRDTSVKRNLAARVDSAGRDEGMPGLGPLGYLDVKWIRFANSVGEHYDTYPPIDGVGSDGPAQVAGAVILPNTGKAASWDETDEDNLYMPSVTSYVAGAQQGGLMGAIQRKNAFVR</sequence>
<name>A0A0M0JJX2_9EUKA</name>
<accession>A0A0M0JJX2</accession>
<organism evidence="1 2">
    <name type="scientific">Chrysochromulina tobinii</name>
    <dbReference type="NCBI Taxonomy" id="1460289"/>
    <lineage>
        <taxon>Eukaryota</taxon>
        <taxon>Haptista</taxon>
        <taxon>Haptophyta</taxon>
        <taxon>Prymnesiophyceae</taxon>
        <taxon>Prymnesiales</taxon>
        <taxon>Chrysochromulinaceae</taxon>
        <taxon>Chrysochromulina</taxon>
    </lineage>
</organism>